<reference evidence="1" key="1">
    <citation type="journal article" date="2021" name="PeerJ">
        <title>Extensive microbial diversity within the chicken gut microbiome revealed by metagenomics and culture.</title>
        <authorList>
            <person name="Gilroy R."/>
            <person name="Ravi A."/>
            <person name="Getino M."/>
            <person name="Pursley I."/>
            <person name="Horton D.L."/>
            <person name="Alikhan N.F."/>
            <person name="Baker D."/>
            <person name="Gharbi K."/>
            <person name="Hall N."/>
            <person name="Watson M."/>
            <person name="Adriaenssens E.M."/>
            <person name="Foster-Nyarko E."/>
            <person name="Jarju S."/>
            <person name="Secka A."/>
            <person name="Antonio M."/>
            <person name="Oren A."/>
            <person name="Chaudhuri R.R."/>
            <person name="La Ragione R."/>
            <person name="Hildebrand F."/>
            <person name="Pallen M.J."/>
        </authorList>
    </citation>
    <scope>NUCLEOTIDE SEQUENCE</scope>
    <source>
        <strain evidence="1">ChiW7-2402</strain>
    </source>
</reference>
<accession>A0A9D2G506</accession>
<proteinExistence type="predicted"/>
<sequence length="464" mass="52909">MYCLQSRWKLEDGKLRYYGLRNRERMFCNTVRLTKKQRAVVSALPKELTDEEKHVLGALLGEAVVTEGERRHIPRSLDEARFCTSCCANDFILPGLEFDGEGRCPMCQTEEETRGLKSVLPLVEEIRPSKRSRFDVALFYTGGKDSTYLLYYLSKVKGLRVLALTWEIPFLSDCAKQSIEGAKKAFPKVEFIVRTIAKETLDTVYRKLYSLIGSTCACPSLAYLLFYPELVANRVPYFMAGNEPVQMLALYYNHMAPKIAYSFAENKLLTFFFNVWRVLTLHPPLRQGQIQTLMTMKQLAYGDNFFKKHSGLQGEPVHSVVEAIHAAPELLPPLKRAIRSSSWTGNIPAFVHLDMDKACGGTYDWNRVKDILVKECGWSAPAAKDKALHTSCKIERCKDHTQFVRYYHCESTLIPFSALEISLSSKRCGRLKEEVIAEMKECLGFSLEEIPECALMREEIGVDR</sequence>
<dbReference type="Proteomes" id="UP000824102">
    <property type="component" value="Unassembled WGS sequence"/>
</dbReference>
<comment type="caution">
    <text evidence="1">The sequence shown here is derived from an EMBL/GenBank/DDBJ whole genome shotgun (WGS) entry which is preliminary data.</text>
</comment>
<dbReference type="SUPFAM" id="SSF52402">
    <property type="entry name" value="Adenine nucleotide alpha hydrolases-like"/>
    <property type="match status" value="1"/>
</dbReference>
<evidence type="ECO:0000313" key="1">
    <source>
        <dbReference type="EMBL" id="HIZ73264.1"/>
    </source>
</evidence>
<organism evidence="1 2">
    <name type="scientific">Candidatus Gallimonas intestinavium</name>
    <dbReference type="NCBI Taxonomy" id="2838603"/>
    <lineage>
        <taxon>Bacteria</taxon>
        <taxon>Bacillati</taxon>
        <taxon>Bacillota</taxon>
        <taxon>Clostridia</taxon>
        <taxon>Candidatus Gallimonas</taxon>
    </lineage>
</organism>
<dbReference type="EMBL" id="DXBB01000093">
    <property type="protein sequence ID" value="HIZ73264.1"/>
    <property type="molecule type" value="Genomic_DNA"/>
</dbReference>
<dbReference type="AlphaFoldDB" id="A0A9D2G506"/>
<gene>
    <name evidence="1" type="ORF">H9964_06765</name>
</gene>
<evidence type="ECO:0000313" key="2">
    <source>
        <dbReference type="Proteomes" id="UP000824102"/>
    </source>
</evidence>
<reference evidence="1" key="2">
    <citation type="submission" date="2021-04" db="EMBL/GenBank/DDBJ databases">
        <authorList>
            <person name="Gilroy R."/>
        </authorList>
    </citation>
    <scope>NUCLEOTIDE SEQUENCE</scope>
    <source>
        <strain evidence="1">ChiW7-2402</strain>
    </source>
</reference>
<name>A0A9D2G506_9FIRM</name>
<protein>
    <submittedName>
        <fullName evidence="1">Uncharacterized protein</fullName>
    </submittedName>
</protein>